<protein>
    <submittedName>
        <fullName evidence="3">Beta-lactamase</fullName>
    </submittedName>
</protein>
<feature type="signal peptide" evidence="1">
    <location>
        <begin position="1"/>
        <end position="22"/>
    </location>
</feature>
<dbReference type="PATRIC" id="fig|1347342.6.peg.1770"/>
<dbReference type="Pfam" id="PF00144">
    <property type="entry name" value="Beta-lactamase"/>
    <property type="match status" value="1"/>
</dbReference>
<dbReference type="RefSeq" id="WP_038529680.1">
    <property type="nucleotide sequence ID" value="NZ_HG315671.1"/>
</dbReference>
<organism evidence="3 4">
    <name type="scientific">Formosa agariphila (strain DSM 15362 / KCTC 12365 / LMG 23005 / KMM 3901 / M-2Alg 35-1)</name>
    <dbReference type="NCBI Taxonomy" id="1347342"/>
    <lineage>
        <taxon>Bacteria</taxon>
        <taxon>Pseudomonadati</taxon>
        <taxon>Bacteroidota</taxon>
        <taxon>Flavobacteriia</taxon>
        <taxon>Flavobacteriales</taxon>
        <taxon>Flavobacteriaceae</taxon>
        <taxon>Formosa</taxon>
    </lineage>
</organism>
<proteinExistence type="predicted"/>
<dbReference type="SUPFAM" id="SSF56601">
    <property type="entry name" value="beta-lactamase/transpeptidase-like"/>
    <property type="match status" value="1"/>
</dbReference>
<dbReference type="InterPro" id="IPR012338">
    <property type="entry name" value="Beta-lactam/transpept-like"/>
</dbReference>
<name>T2KM17_FORAG</name>
<dbReference type="InterPro" id="IPR050789">
    <property type="entry name" value="Diverse_Enzym_Activities"/>
</dbReference>
<dbReference type="HOGENOM" id="CLU_1459285_0_0_10"/>
<reference evidence="3 4" key="1">
    <citation type="journal article" date="2013" name="Appl. Environ. Microbiol.">
        <title>The genome of the alga-associated marine flavobacterium Formosa agariphila KMM 3901T reveals a broad potential for degradation of algal polysaccharides.</title>
        <authorList>
            <person name="Mann A.J."/>
            <person name="Hahnke R.L."/>
            <person name="Huang S."/>
            <person name="Werner J."/>
            <person name="Xing P."/>
            <person name="Barbeyron T."/>
            <person name="Huettel B."/>
            <person name="Stueber K."/>
            <person name="Reinhardt R."/>
            <person name="Harder J."/>
            <person name="Gloeckner F.O."/>
            <person name="Amann R.I."/>
            <person name="Teeling H."/>
        </authorList>
    </citation>
    <scope>NUCLEOTIDE SEQUENCE [LARGE SCALE GENOMIC DNA]</scope>
    <source>
        <strain evidence="4">DSM 15362 / KCTC 12365 / LMG 23005 / KMM 3901</strain>
    </source>
</reference>
<evidence type="ECO:0000313" key="4">
    <source>
        <dbReference type="Proteomes" id="UP000016160"/>
    </source>
</evidence>
<dbReference type="Proteomes" id="UP000016160">
    <property type="component" value="Chromosome"/>
</dbReference>
<gene>
    <name evidence="3" type="ORF">BN863_17640</name>
</gene>
<dbReference type="eggNOG" id="COG1680">
    <property type="taxonomic scope" value="Bacteria"/>
</dbReference>
<keyword evidence="1" id="KW-0732">Signal</keyword>
<dbReference type="PANTHER" id="PTHR43283">
    <property type="entry name" value="BETA-LACTAMASE-RELATED"/>
    <property type="match status" value="1"/>
</dbReference>
<dbReference type="AlphaFoldDB" id="T2KM17"/>
<dbReference type="EMBL" id="HG315671">
    <property type="protein sequence ID" value="CDF79476.1"/>
    <property type="molecule type" value="Genomic_DNA"/>
</dbReference>
<sequence length="185" mass="21066">MCRIPFSLVLVLFCLQTHVAHTQNLEAEIDKLYQVDNNSPGFSVAVYQGDKISFEKQYGNANLGYNIPITRETVFDIGSIGKQFTAAAILLLEAEGKLAINEPAYTYIENLPRYKKGNPTIEHLLNQTSGIKEVDSYLEVCDIHWRDYIRPSMLTHIITNIETLNFTPGTILTTRMPIIFYYRLS</sequence>
<feature type="domain" description="Beta-lactamase-related" evidence="2">
    <location>
        <begin position="36"/>
        <end position="134"/>
    </location>
</feature>
<dbReference type="PANTHER" id="PTHR43283:SF3">
    <property type="entry name" value="BETA-LACTAMASE FAMILY PROTEIN (AFU_ORTHOLOGUE AFUA_5G07500)"/>
    <property type="match status" value="1"/>
</dbReference>
<dbReference type="STRING" id="1347342.BN863_17640"/>
<dbReference type="Gene3D" id="3.40.710.10">
    <property type="entry name" value="DD-peptidase/beta-lactamase superfamily"/>
    <property type="match status" value="1"/>
</dbReference>
<dbReference type="OrthoDB" id="9793489at2"/>
<keyword evidence="4" id="KW-1185">Reference proteome</keyword>
<evidence type="ECO:0000259" key="2">
    <source>
        <dbReference type="Pfam" id="PF00144"/>
    </source>
</evidence>
<evidence type="ECO:0000256" key="1">
    <source>
        <dbReference type="SAM" id="SignalP"/>
    </source>
</evidence>
<accession>T2KM17</accession>
<evidence type="ECO:0000313" key="3">
    <source>
        <dbReference type="EMBL" id="CDF79476.1"/>
    </source>
</evidence>
<feature type="chain" id="PRO_5004602831" evidence="1">
    <location>
        <begin position="23"/>
        <end position="185"/>
    </location>
</feature>
<dbReference type="InterPro" id="IPR001466">
    <property type="entry name" value="Beta-lactam-related"/>
</dbReference>